<evidence type="ECO:0000256" key="7">
    <source>
        <dbReference type="ARBA" id="ARBA00023010"/>
    </source>
</evidence>
<proteinExistence type="inferred from homology"/>
<organism evidence="10 11">
    <name type="scientific">Citrus sinensis</name>
    <name type="common">Sweet orange</name>
    <name type="synonym">Citrus aurantium var. sinensis</name>
    <dbReference type="NCBI Taxonomy" id="2711"/>
    <lineage>
        <taxon>Eukaryota</taxon>
        <taxon>Viridiplantae</taxon>
        <taxon>Streptophyta</taxon>
        <taxon>Embryophyta</taxon>
        <taxon>Tracheophyta</taxon>
        <taxon>Spermatophyta</taxon>
        <taxon>Magnoliopsida</taxon>
        <taxon>eudicotyledons</taxon>
        <taxon>Gunneridae</taxon>
        <taxon>Pentapetalae</taxon>
        <taxon>rosids</taxon>
        <taxon>malvids</taxon>
        <taxon>Sapindales</taxon>
        <taxon>Rutaceae</taxon>
        <taxon>Aurantioideae</taxon>
        <taxon>Citrus</taxon>
    </lineage>
</organism>
<comment type="similarity">
    <text evidence="2">Belongs to the SecE/SEC61-gamma family.</text>
</comment>
<evidence type="ECO:0000256" key="1">
    <source>
        <dbReference type="ARBA" id="ARBA00004370"/>
    </source>
</evidence>
<keyword evidence="4 9" id="KW-0812">Transmembrane</keyword>
<comment type="subcellular location">
    <subcellularLocation>
        <location evidence="1">Membrane</location>
    </subcellularLocation>
</comment>
<dbReference type="Gene3D" id="1.20.5.1030">
    <property type="entry name" value="Preprotein translocase secy subunit"/>
    <property type="match status" value="1"/>
</dbReference>
<dbReference type="GO" id="GO:0016020">
    <property type="term" value="C:membrane"/>
    <property type="evidence" value="ECO:0007669"/>
    <property type="project" value="UniProtKB-SubCell"/>
</dbReference>
<evidence type="ECO:0000256" key="3">
    <source>
        <dbReference type="ARBA" id="ARBA00022448"/>
    </source>
</evidence>
<evidence type="ECO:0000313" key="11">
    <source>
        <dbReference type="Proteomes" id="UP000027120"/>
    </source>
</evidence>
<dbReference type="Proteomes" id="UP000027120">
    <property type="component" value="Unassembled WGS sequence"/>
</dbReference>
<accession>A0A067FL52</accession>
<dbReference type="SMR" id="A0A067FL52"/>
<dbReference type="AlphaFoldDB" id="A0A067FL52"/>
<feature type="transmembrane region" description="Helical" evidence="9">
    <location>
        <begin position="132"/>
        <end position="157"/>
    </location>
</feature>
<keyword evidence="5" id="KW-0653">Protein transport</keyword>
<reference evidence="10 11" key="1">
    <citation type="submission" date="2014-04" db="EMBL/GenBank/DDBJ databases">
        <authorList>
            <consortium name="International Citrus Genome Consortium"/>
            <person name="Gmitter F."/>
            <person name="Chen C."/>
            <person name="Farmerie W."/>
            <person name="Harkins T."/>
            <person name="Desany B."/>
            <person name="Mohiuddin M."/>
            <person name="Kodira C."/>
            <person name="Borodovsky M."/>
            <person name="Lomsadze A."/>
            <person name="Burns P."/>
            <person name="Jenkins J."/>
            <person name="Prochnik S."/>
            <person name="Shu S."/>
            <person name="Chapman J."/>
            <person name="Pitluck S."/>
            <person name="Schmutz J."/>
            <person name="Rokhsar D."/>
        </authorList>
    </citation>
    <scope>NUCLEOTIDE SEQUENCE</scope>
</reference>
<evidence type="ECO:0000256" key="6">
    <source>
        <dbReference type="ARBA" id="ARBA00022989"/>
    </source>
</evidence>
<keyword evidence="8 9" id="KW-0472">Membrane</keyword>
<keyword evidence="3" id="KW-0813">Transport</keyword>
<evidence type="ECO:0000313" key="10">
    <source>
        <dbReference type="EMBL" id="KDO68129.1"/>
    </source>
</evidence>
<dbReference type="PaxDb" id="2711-XP_006486700.1"/>
<evidence type="ECO:0000256" key="4">
    <source>
        <dbReference type="ARBA" id="ARBA00022692"/>
    </source>
</evidence>
<evidence type="ECO:0000256" key="8">
    <source>
        <dbReference type="ARBA" id="ARBA00023136"/>
    </source>
</evidence>
<dbReference type="eggNOG" id="ENOG502S3BF">
    <property type="taxonomic scope" value="Eukaryota"/>
</dbReference>
<dbReference type="OrthoDB" id="1913236at2759"/>
<name>A0A067FL52_CITSI</name>
<evidence type="ECO:0000256" key="5">
    <source>
        <dbReference type="ARBA" id="ARBA00022927"/>
    </source>
</evidence>
<dbReference type="EMBL" id="KK784895">
    <property type="protein sequence ID" value="KDO68129.1"/>
    <property type="molecule type" value="Genomic_DNA"/>
</dbReference>
<gene>
    <name evidence="10" type="ORF">CISIN_1g031307mg</name>
</gene>
<dbReference type="GO" id="GO:0006886">
    <property type="term" value="P:intracellular protein transport"/>
    <property type="evidence" value="ECO:0007669"/>
    <property type="project" value="InterPro"/>
</dbReference>
<dbReference type="GO" id="GO:0006605">
    <property type="term" value="P:protein targeting"/>
    <property type="evidence" value="ECO:0007669"/>
    <property type="project" value="InterPro"/>
</dbReference>
<sequence length="161" mass="17979">MVMVMVSGLLANCPGLIHSSQRTKLPIEAGRCNRIRFIDYSAIQPVERILGGFRYPLANHLGNNCVNSVGRDYNQLTYNDDIPEEPFWLSLVKDIIWALKSLFLFLVGQPSQLKHIEWPGFQSTLKTATLTLVLVALLIVALSSVDSALSFILALLLRRTP</sequence>
<dbReference type="PANTHER" id="PTHR37247:SF1">
    <property type="entry name" value="TRANSMEMBRANE PROTEIN"/>
    <property type="match status" value="1"/>
</dbReference>
<dbReference type="KEGG" id="cit:102618553"/>
<keyword evidence="7" id="KW-0811">Translocation</keyword>
<dbReference type="Pfam" id="PF00584">
    <property type="entry name" value="SecE"/>
    <property type="match status" value="1"/>
</dbReference>
<evidence type="ECO:0000256" key="2">
    <source>
        <dbReference type="ARBA" id="ARBA00008274"/>
    </source>
</evidence>
<evidence type="ECO:0000256" key="9">
    <source>
        <dbReference type="SAM" id="Phobius"/>
    </source>
</evidence>
<protein>
    <submittedName>
        <fullName evidence="10">Uncharacterized protein</fullName>
    </submittedName>
</protein>
<dbReference type="InterPro" id="IPR001901">
    <property type="entry name" value="Translocase_SecE/Sec61-g"/>
</dbReference>
<dbReference type="STRING" id="2711.A0A067FL52"/>
<keyword evidence="6 9" id="KW-1133">Transmembrane helix</keyword>
<dbReference type="EMBL" id="KK784895">
    <property type="protein sequence ID" value="KDO68128.1"/>
    <property type="molecule type" value="Genomic_DNA"/>
</dbReference>
<dbReference type="PANTHER" id="PTHR37247">
    <property type="entry name" value="TRANSMEMBRANE PROTEIN"/>
    <property type="match status" value="1"/>
</dbReference>
<keyword evidence="11" id="KW-1185">Reference proteome</keyword>
<dbReference type="InterPro" id="IPR038379">
    <property type="entry name" value="SecE_sf"/>
</dbReference>